<organism evidence="8 9">
    <name type="scientific">Pipistrellus kuhlii</name>
    <name type="common">Kuhl's pipistrelle</name>
    <dbReference type="NCBI Taxonomy" id="59472"/>
    <lineage>
        <taxon>Eukaryota</taxon>
        <taxon>Metazoa</taxon>
        <taxon>Chordata</taxon>
        <taxon>Craniata</taxon>
        <taxon>Vertebrata</taxon>
        <taxon>Euteleostomi</taxon>
        <taxon>Mammalia</taxon>
        <taxon>Eutheria</taxon>
        <taxon>Laurasiatheria</taxon>
        <taxon>Chiroptera</taxon>
        <taxon>Yangochiroptera</taxon>
        <taxon>Vespertilionidae</taxon>
        <taxon>Pipistrellus</taxon>
    </lineage>
</organism>
<dbReference type="GO" id="GO:0005198">
    <property type="term" value="F:structural molecule activity"/>
    <property type="evidence" value="ECO:0007669"/>
    <property type="project" value="InterPro"/>
</dbReference>
<keyword evidence="3 5" id="KW-0175">Coiled coil</keyword>
<dbReference type="OrthoDB" id="2441647at2759"/>
<dbReference type="SMART" id="SM01391">
    <property type="entry name" value="Filament"/>
    <property type="match status" value="1"/>
</dbReference>
<dbReference type="PANTHER" id="PTHR23239:SF369">
    <property type="entry name" value="KERATIN, TYPE I CYTOSKELETAL 12"/>
    <property type="match status" value="1"/>
</dbReference>
<dbReference type="GO" id="GO:0002009">
    <property type="term" value="P:morphogenesis of an epithelium"/>
    <property type="evidence" value="ECO:0007669"/>
    <property type="project" value="TreeGrafter"/>
</dbReference>
<feature type="coiled-coil region" evidence="5">
    <location>
        <begin position="212"/>
        <end position="253"/>
    </location>
</feature>
<dbReference type="EMBL" id="JACAGB010000037">
    <property type="protein sequence ID" value="KAF6292126.1"/>
    <property type="molecule type" value="Genomic_DNA"/>
</dbReference>
<dbReference type="InterPro" id="IPR002957">
    <property type="entry name" value="Keratin_I"/>
</dbReference>
<keyword evidence="1 8" id="KW-0416">Keratin</keyword>
<dbReference type="Gene3D" id="1.20.5.500">
    <property type="entry name" value="Single helix bin"/>
    <property type="match status" value="1"/>
</dbReference>
<feature type="region of interest" description="Disordered" evidence="6">
    <location>
        <begin position="430"/>
        <end position="460"/>
    </location>
</feature>
<dbReference type="InterPro" id="IPR018039">
    <property type="entry name" value="IF_conserved"/>
</dbReference>
<evidence type="ECO:0000256" key="4">
    <source>
        <dbReference type="RuleBase" id="RU000685"/>
    </source>
</evidence>
<dbReference type="SUPFAM" id="SSF64593">
    <property type="entry name" value="Intermediate filament protein, coiled coil region"/>
    <property type="match status" value="2"/>
</dbReference>
<evidence type="ECO:0000313" key="9">
    <source>
        <dbReference type="Proteomes" id="UP000558488"/>
    </source>
</evidence>
<sequence length="481" mass="52390">MSLLVQNSELSRQLSAQSGTLGRAWGMSASSVGSGYGGSGLGFGGSCGGGFFAASMFGSSSGFGVGSASSFAGGLGTAYGGGLGTGFGGSPRGGSLCILSGNDGGLLSGSEKETMQNLNDRLASYLDKVRALEEANTELENKIHEWYETRGSWNEDPGSRDDYSKYYPLIEDLRNKIISASTGNTQLILQTNNASLAADDFRMKSENELALRQSVEADINGLRRVLDELTLTRADLEMQIESLSEELAYLRKSHEEELQSFQCDGPAQVSVEMKAVPGVDLTRLLNNMRAQYEAIAEQHRKDAEAWFIEKSGQLKKEISTNTEQLQCSKSEMTDLRRAFQNLELELQSHLAMKSSLEDTLAQTEGDYCGQLSQVQQLICSLEEQVLQVRRDTECQNANHQRLLNVKASLELEIETYRNLLDGEALGVGVDETSSVTDSKSEAQPTDSSKDPAKPRESKTVIQTVVDEEVVSYQVQELEELI</sequence>
<dbReference type="AlphaFoldDB" id="A0A7J7SUJ0"/>
<evidence type="ECO:0000313" key="8">
    <source>
        <dbReference type="EMBL" id="KAF6292126.1"/>
    </source>
</evidence>
<proteinExistence type="inferred from homology"/>
<feature type="compositionally biased region" description="Polar residues" evidence="6">
    <location>
        <begin position="431"/>
        <end position="446"/>
    </location>
</feature>
<comment type="caution">
    <text evidence="8">The sequence shown here is derived from an EMBL/GenBank/DDBJ whole genome shotgun (WGS) entry which is preliminary data.</text>
</comment>
<evidence type="ECO:0000256" key="6">
    <source>
        <dbReference type="SAM" id="MobiDB-lite"/>
    </source>
</evidence>
<dbReference type="PROSITE" id="PS00226">
    <property type="entry name" value="IF_ROD_1"/>
    <property type="match status" value="1"/>
</dbReference>
<dbReference type="GO" id="GO:0030855">
    <property type="term" value="P:epithelial cell differentiation"/>
    <property type="evidence" value="ECO:0007669"/>
    <property type="project" value="TreeGrafter"/>
</dbReference>
<dbReference type="GO" id="GO:0005882">
    <property type="term" value="C:intermediate filament"/>
    <property type="evidence" value="ECO:0007669"/>
    <property type="project" value="UniProtKB-KW"/>
</dbReference>
<dbReference type="Gene3D" id="1.20.5.170">
    <property type="match status" value="1"/>
</dbReference>
<evidence type="ECO:0000259" key="7">
    <source>
        <dbReference type="PROSITE" id="PS51842"/>
    </source>
</evidence>
<dbReference type="GO" id="GO:0045109">
    <property type="term" value="P:intermediate filament organization"/>
    <property type="evidence" value="ECO:0007669"/>
    <property type="project" value="TreeGrafter"/>
</dbReference>
<dbReference type="FunFam" id="1.20.5.170:FF:000002">
    <property type="entry name" value="Type I keratin KA11"/>
    <property type="match status" value="1"/>
</dbReference>
<feature type="coiled-coil region" evidence="5">
    <location>
        <begin position="115"/>
        <end position="149"/>
    </location>
</feature>
<keyword evidence="9" id="KW-1185">Reference proteome</keyword>
<keyword evidence="2 4" id="KW-0403">Intermediate filament</keyword>
<reference evidence="8 9" key="1">
    <citation type="journal article" date="2020" name="Nature">
        <title>Six reference-quality genomes reveal evolution of bat adaptations.</title>
        <authorList>
            <person name="Jebb D."/>
            <person name="Huang Z."/>
            <person name="Pippel M."/>
            <person name="Hughes G.M."/>
            <person name="Lavrichenko K."/>
            <person name="Devanna P."/>
            <person name="Winkler S."/>
            <person name="Jermiin L.S."/>
            <person name="Skirmuntt E.C."/>
            <person name="Katzourakis A."/>
            <person name="Burkitt-Gray L."/>
            <person name="Ray D.A."/>
            <person name="Sullivan K.A.M."/>
            <person name="Roscito J.G."/>
            <person name="Kirilenko B.M."/>
            <person name="Davalos L.M."/>
            <person name="Corthals A.P."/>
            <person name="Power M.L."/>
            <person name="Jones G."/>
            <person name="Ransome R.D."/>
            <person name="Dechmann D.K.N."/>
            <person name="Locatelli A.G."/>
            <person name="Puechmaille S.J."/>
            <person name="Fedrigo O."/>
            <person name="Jarvis E.D."/>
            <person name="Hiller M."/>
            <person name="Vernes S.C."/>
            <person name="Myers E.W."/>
            <person name="Teeling E.C."/>
        </authorList>
    </citation>
    <scope>NUCLEOTIDE SEQUENCE [LARGE SCALE GENOMIC DNA]</scope>
    <source>
        <strain evidence="8">MPipKuh1</strain>
        <tissue evidence="8">Flight muscle</tissue>
    </source>
</reference>
<dbReference type="FunFam" id="1.20.5.1160:FF:000002">
    <property type="entry name" value="Type I keratin 10"/>
    <property type="match status" value="1"/>
</dbReference>
<dbReference type="FunFam" id="1.20.5.500:FF:000001">
    <property type="entry name" value="Type II keratin 23"/>
    <property type="match status" value="1"/>
</dbReference>
<feature type="domain" description="IF rod" evidence="7">
    <location>
        <begin position="111"/>
        <end position="427"/>
    </location>
</feature>
<feature type="compositionally biased region" description="Basic and acidic residues" evidence="6">
    <location>
        <begin position="447"/>
        <end position="458"/>
    </location>
</feature>
<dbReference type="PROSITE" id="PS51842">
    <property type="entry name" value="IF_ROD_2"/>
    <property type="match status" value="1"/>
</dbReference>
<evidence type="ECO:0000256" key="3">
    <source>
        <dbReference type="ARBA" id="ARBA00023054"/>
    </source>
</evidence>
<evidence type="ECO:0000256" key="5">
    <source>
        <dbReference type="SAM" id="Coils"/>
    </source>
</evidence>
<dbReference type="Proteomes" id="UP000558488">
    <property type="component" value="Unassembled WGS sequence"/>
</dbReference>
<comment type="similarity">
    <text evidence="4">Belongs to the intermediate filament family.</text>
</comment>
<dbReference type="PRINTS" id="PR01248">
    <property type="entry name" value="TYPE1KERATIN"/>
</dbReference>
<accession>A0A7J7SUJ0</accession>
<dbReference type="Pfam" id="PF00038">
    <property type="entry name" value="Filament"/>
    <property type="match status" value="1"/>
</dbReference>
<gene>
    <name evidence="8" type="ORF">mPipKuh1_007344</name>
</gene>
<dbReference type="Gene3D" id="1.20.5.1160">
    <property type="entry name" value="Vasodilator-stimulated phosphoprotein"/>
    <property type="match status" value="1"/>
</dbReference>
<protein>
    <submittedName>
        <fullName evidence="8">Keratin 12</fullName>
    </submittedName>
</protein>
<dbReference type="PANTHER" id="PTHR23239">
    <property type="entry name" value="INTERMEDIATE FILAMENT"/>
    <property type="match status" value="1"/>
</dbReference>
<evidence type="ECO:0000256" key="1">
    <source>
        <dbReference type="ARBA" id="ARBA00022744"/>
    </source>
</evidence>
<evidence type="ECO:0000256" key="2">
    <source>
        <dbReference type="ARBA" id="ARBA00022754"/>
    </source>
</evidence>
<feature type="coiled-coil region" evidence="5">
    <location>
        <begin position="325"/>
        <end position="359"/>
    </location>
</feature>
<dbReference type="InterPro" id="IPR039008">
    <property type="entry name" value="IF_rod_dom"/>
</dbReference>
<name>A0A7J7SUJ0_PIPKU</name>